<sequence length="362" mass="42862">MAHYKGAASEAGRAMHLMKKREMAQQEIEFRKKKIEEDLKISNIENKFAAHYDAVEQQLKSSTIGLVTLDEMKAKQESIVKQREKKLAQKQLEKEREEMRLLEAKRAEKYRQKKQIQALSFSMDEEENNEDEEIEIEKPVEEVKELIKEPIKKEKSESESEDGEQPGMPPLKKIRKNPDVDTSFLPDREREEEENKMREELRQEWASKQASLKEEEIDITFSYWDGSGHRRTVRMKKGNSMYQFLQRCLDLLRKEFSELKTVSADQLMYVKEDLILPHHYTFYDFIVTKARGKSGPLFTFDVHDDVRLVSDASVEKEESHAGKVLLRHWYERNKHIFPASRWEPYDPTKSYDKYTVSDKCKK</sequence>
<feature type="coiled-coil region" evidence="3">
    <location>
        <begin position="80"/>
        <end position="112"/>
    </location>
</feature>
<proteinExistence type="inferred from homology"/>
<protein>
    <recommendedName>
        <fullName evidence="2">Protein FAM50 homolog</fullName>
    </recommendedName>
</protein>
<dbReference type="AlphaFoldDB" id="A0A8K0JVQ1"/>
<accession>A0A8K0JVQ1</accession>
<evidence type="ECO:0000259" key="5">
    <source>
        <dbReference type="Pfam" id="PF04921"/>
    </source>
</evidence>
<name>A0A8K0JVQ1_LADFU</name>
<feature type="compositionally biased region" description="Basic and acidic residues" evidence="4">
    <location>
        <begin position="148"/>
        <end position="158"/>
    </location>
</feature>
<evidence type="ECO:0000256" key="3">
    <source>
        <dbReference type="SAM" id="Coils"/>
    </source>
</evidence>
<keyword evidence="3" id="KW-0175">Coiled coil</keyword>
<feature type="region of interest" description="Disordered" evidence="4">
    <location>
        <begin position="148"/>
        <end position="197"/>
    </location>
</feature>
<evidence type="ECO:0000256" key="2">
    <source>
        <dbReference type="ARBA" id="ARBA00016617"/>
    </source>
</evidence>
<keyword evidence="7" id="KW-1185">Reference proteome</keyword>
<dbReference type="GO" id="GO:0005634">
    <property type="term" value="C:nucleus"/>
    <property type="evidence" value="ECO:0007669"/>
    <property type="project" value="InterPro"/>
</dbReference>
<dbReference type="Pfam" id="PF04921">
    <property type="entry name" value="XAP5"/>
    <property type="match status" value="1"/>
</dbReference>
<dbReference type="Proteomes" id="UP000792457">
    <property type="component" value="Unassembled WGS sequence"/>
</dbReference>
<dbReference type="GO" id="GO:0006325">
    <property type="term" value="P:chromatin organization"/>
    <property type="evidence" value="ECO:0007669"/>
    <property type="project" value="TreeGrafter"/>
</dbReference>
<evidence type="ECO:0000256" key="1">
    <source>
        <dbReference type="ARBA" id="ARBA00009980"/>
    </source>
</evidence>
<feature type="compositionally biased region" description="Basic and acidic residues" evidence="4">
    <location>
        <begin position="186"/>
        <end position="197"/>
    </location>
</feature>
<gene>
    <name evidence="6" type="ORF">J437_LFUL003593</name>
</gene>
<organism evidence="6 7">
    <name type="scientific">Ladona fulva</name>
    <name type="common">Scarce chaser dragonfly</name>
    <name type="synonym">Libellula fulva</name>
    <dbReference type="NCBI Taxonomy" id="123851"/>
    <lineage>
        <taxon>Eukaryota</taxon>
        <taxon>Metazoa</taxon>
        <taxon>Ecdysozoa</taxon>
        <taxon>Arthropoda</taxon>
        <taxon>Hexapoda</taxon>
        <taxon>Insecta</taxon>
        <taxon>Pterygota</taxon>
        <taxon>Palaeoptera</taxon>
        <taxon>Odonata</taxon>
        <taxon>Epiprocta</taxon>
        <taxon>Anisoptera</taxon>
        <taxon>Libelluloidea</taxon>
        <taxon>Libellulidae</taxon>
        <taxon>Ladona</taxon>
    </lineage>
</organism>
<dbReference type="OrthoDB" id="1562195at2759"/>
<evidence type="ECO:0000256" key="4">
    <source>
        <dbReference type="SAM" id="MobiDB-lite"/>
    </source>
</evidence>
<comment type="caution">
    <text evidence="6">The sequence shown here is derived from an EMBL/GenBank/DDBJ whole genome shotgun (WGS) entry which is preliminary data.</text>
</comment>
<comment type="similarity">
    <text evidence="1">Belongs to the FAM50 family.</text>
</comment>
<evidence type="ECO:0000313" key="7">
    <source>
        <dbReference type="Proteomes" id="UP000792457"/>
    </source>
</evidence>
<reference evidence="6" key="2">
    <citation type="submission" date="2017-10" db="EMBL/GenBank/DDBJ databases">
        <title>Ladona fulva Genome sequencing and assembly.</title>
        <authorList>
            <person name="Murali S."/>
            <person name="Richards S."/>
            <person name="Bandaranaike D."/>
            <person name="Bellair M."/>
            <person name="Blankenburg K."/>
            <person name="Chao H."/>
            <person name="Dinh H."/>
            <person name="Doddapaneni H."/>
            <person name="Dugan-Rocha S."/>
            <person name="Elkadiri S."/>
            <person name="Gnanaolivu R."/>
            <person name="Hernandez B."/>
            <person name="Skinner E."/>
            <person name="Javaid M."/>
            <person name="Lee S."/>
            <person name="Li M."/>
            <person name="Ming W."/>
            <person name="Munidasa M."/>
            <person name="Muniz J."/>
            <person name="Nguyen L."/>
            <person name="Hughes D."/>
            <person name="Osuji N."/>
            <person name="Pu L.-L."/>
            <person name="Puazo M."/>
            <person name="Qu C."/>
            <person name="Quiroz J."/>
            <person name="Raj R."/>
            <person name="Weissenberger G."/>
            <person name="Xin Y."/>
            <person name="Zou X."/>
            <person name="Han Y."/>
            <person name="Worley K."/>
            <person name="Muzny D."/>
            <person name="Gibbs R."/>
        </authorList>
    </citation>
    <scope>NUCLEOTIDE SEQUENCE</scope>
    <source>
        <strain evidence="6">Sampled in the wild</strain>
    </source>
</reference>
<evidence type="ECO:0000313" key="6">
    <source>
        <dbReference type="EMBL" id="KAG8223241.1"/>
    </source>
</evidence>
<reference evidence="6" key="1">
    <citation type="submission" date="2013-04" db="EMBL/GenBank/DDBJ databases">
        <authorList>
            <person name="Qu J."/>
            <person name="Murali S.C."/>
            <person name="Bandaranaike D."/>
            <person name="Bellair M."/>
            <person name="Blankenburg K."/>
            <person name="Chao H."/>
            <person name="Dinh H."/>
            <person name="Doddapaneni H."/>
            <person name="Downs B."/>
            <person name="Dugan-Rocha S."/>
            <person name="Elkadiri S."/>
            <person name="Gnanaolivu R.D."/>
            <person name="Hernandez B."/>
            <person name="Javaid M."/>
            <person name="Jayaseelan J.C."/>
            <person name="Lee S."/>
            <person name="Li M."/>
            <person name="Ming W."/>
            <person name="Munidasa M."/>
            <person name="Muniz J."/>
            <person name="Nguyen L."/>
            <person name="Ongeri F."/>
            <person name="Osuji N."/>
            <person name="Pu L.-L."/>
            <person name="Puazo M."/>
            <person name="Qu C."/>
            <person name="Quiroz J."/>
            <person name="Raj R."/>
            <person name="Weissenberger G."/>
            <person name="Xin Y."/>
            <person name="Zou X."/>
            <person name="Han Y."/>
            <person name="Richards S."/>
            <person name="Worley K."/>
            <person name="Muzny D."/>
            <person name="Gibbs R."/>
        </authorList>
    </citation>
    <scope>NUCLEOTIDE SEQUENCE</scope>
    <source>
        <strain evidence="6">Sampled in the wild</strain>
    </source>
</reference>
<dbReference type="InterPro" id="IPR048337">
    <property type="entry name" value="FAM50A/XAP5_C"/>
</dbReference>
<dbReference type="EMBL" id="KZ308155">
    <property type="protein sequence ID" value="KAG8223241.1"/>
    <property type="molecule type" value="Genomic_DNA"/>
</dbReference>
<dbReference type="PANTHER" id="PTHR12722">
    <property type="entry name" value="XAP-5 PROTEIN-RELATED"/>
    <property type="match status" value="1"/>
</dbReference>
<feature type="domain" description="FAM50A/XAP5 C-terminal" evidence="5">
    <location>
        <begin position="215"/>
        <end position="355"/>
    </location>
</feature>
<dbReference type="InterPro" id="IPR007005">
    <property type="entry name" value="XAP5"/>
</dbReference>
<dbReference type="PANTHER" id="PTHR12722:SF0">
    <property type="entry name" value="PROTEIN FAM50A"/>
    <property type="match status" value="1"/>
</dbReference>